<organism evidence="1 2">
    <name type="scientific">Pomacea canaliculata</name>
    <name type="common">Golden apple snail</name>
    <dbReference type="NCBI Taxonomy" id="400727"/>
    <lineage>
        <taxon>Eukaryota</taxon>
        <taxon>Metazoa</taxon>
        <taxon>Spiralia</taxon>
        <taxon>Lophotrochozoa</taxon>
        <taxon>Mollusca</taxon>
        <taxon>Gastropoda</taxon>
        <taxon>Caenogastropoda</taxon>
        <taxon>Architaenioglossa</taxon>
        <taxon>Ampullarioidea</taxon>
        <taxon>Ampullariidae</taxon>
        <taxon>Pomacea</taxon>
    </lineage>
</organism>
<accession>A0A2T7PQU2</accession>
<dbReference type="STRING" id="400727.A0A2T7PQU2"/>
<reference evidence="1 2" key="1">
    <citation type="submission" date="2018-04" db="EMBL/GenBank/DDBJ databases">
        <title>The genome of golden apple snail Pomacea canaliculata provides insight into stress tolerance and invasive adaptation.</title>
        <authorList>
            <person name="Liu C."/>
            <person name="Liu B."/>
            <person name="Ren Y."/>
            <person name="Zhang Y."/>
            <person name="Wang H."/>
            <person name="Li S."/>
            <person name="Jiang F."/>
            <person name="Yin L."/>
            <person name="Zhang G."/>
            <person name="Qian W."/>
            <person name="Fan W."/>
        </authorList>
    </citation>
    <scope>NUCLEOTIDE SEQUENCE [LARGE SCALE GENOMIC DNA]</scope>
    <source>
        <strain evidence="1">SZHN2017</strain>
        <tissue evidence="1">Muscle</tissue>
    </source>
</reference>
<evidence type="ECO:0000313" key="2">
    <source>
        <dbReference type="Proteomes" id="UP000245119"/>
    </source>
</evidence>
<proteinExistence type="predicted"/>
<sequence>MYPDYKAKTANGTDGHRHCTAQSHVTKLSFNDYLLTWQSIATTKPRENIQNQLHQLQERYPQLQKIHLGLTKEEVQEQMKGQMEEYHQLMYGSFTRKVKDGKERSATLARIQQMRKIYLPPRHSSAAHEHSSEQLLDSGITTREGVDEWEKEVDDLVLWTDKLDAAAIDT</sequence>
<name>A0A2T7PQU2_POMCA</name>
<protein>
    <submittedName>
        <fullName evidence="1">Uncharacterized protein</fullName>
    </submittedName>
</protein>
<keyword evidence="2" id="KW-1185">Reference proteome</keyword>
<dbReference type="OrthoDB" id="9978460at2759"/>
<dbReference type="EMBL" id="PZQS01000002">
    <property type="protein sequence ID" value="PVD35785.1"/>
    <property type="molecule type" value="Genomic_DNA"/>
</dbReference>
<gene>
    <name evidence="1" type="ORF">C0Q70_02749</name>
</gene>
<dbReference type="Proteomes" id="UP000245119">
    <property type="component" value="Linkage Group LG2"/>
</dbReference>
<comment type="caution">
    <text evidence="1">The sequence shown here is derived from an EMBL/GenBank/DDBJ whole genome shotgun (WGS) entry which is preliminary data.</text>
</comment>
<evidence type="ECO:0000313" key="1">
    <source>
        <dbReference type="EMBL" id="PVD35785.1"/>
    </source>
</evidence>
<dbReference type="AlphaFoldDB" id="A0A2T7PQU2"/>